<accession>A0A846I2B6</accession>
<name>A0A846I2B6_CLOBO</name>
<feature type="domain" description="Prohead serine protease" evidence="5">
    <location>
        <begin position="7"/>
        <end position="154"/>
    </location>
</feature>
<evidence type="ECO:0000259" key="5">
    <source>
        <dbReference type="Pfam" id="PF04586"/>
    </source>
</evidence>
<reference evidence="6 7" key="1">
    <citation type="submission" date="2019-02" db="EMBL/GenBank/DDBJ databases">
        <title>Genome sequencing of Clostridium botulinum clinical isolates.</title>
        <authorList>
            <person name="Brunt J."/>
            <person name="Van Vliet A.H.M."/>
            <person name="Stringer S.C."/>
            <person name="Grant K.A."/>
            <person name="Carter A.C."/>
            <person name="Peck M.W."/>
        </authorList>
    </citation>
    <scope>NUCLEOTIDE SEQUENCE [LARGE SCALE GENOMIC DNA]</scope>
    <source>
        <strain evidence="6 7">H142660711</strain>
    </source>
</reference>
<keyword evidence="4" id="KW-0175">Coiled coil</keyword>
<keyword evidence="1" id="KW-1188">Viral release from host cell</keyword>
<dbReference type="EMBL" id="SGKC01000053">
    <property type="protein sequence ID" value="NEZ93813.1"/>
    <property type="molecule type" value="Genomic_DNA"/>
</dbReference>
<dbReference type="Pfam" id="PF04586">
    <property type="entry name" value="Peptidase_S78"/>
    <property type="match status" value="1"/>
</dbReference>
<protein>
    <submittedName>
        <fullName evidence="6">HK97 family phage prohead protease</fullName>
    </submittedName>
</protein>
<evidence type="ECO:0000256" key="3">
    <source>
        <dbReference type="ARBA" id="ARBA00022801"/>
    </source>
</evidence>
<dbReference type="NCBIfam" id="TIGR01543">
    <property type="entry name" value="proheadase_HK97"/>
    <property type="match status" value="1"/>
</dbReference>
<dbReference type="Proteomes" id="UP000473887">
    <property type="component" value="Unassembled WGS sequence"/>
</dbReference>
<comment type="caution">
    <text evidence="6">The sequence shown here is derived from an EMBL/GenBank/DDBJ whole genome shotgun (WGS) entry which is preliminary data.</text>
</comment>
<keyword evidence="3" id="KW-0378">Hydrolase</keyword>
<proteinExistence type="predicted"/>
<organism evidence="6 7">
    <name type="scientific">Clostridium botulinum</name>
    <dbReference type="NCBI Taxonomy" id="1491"/>
    <lineage>
        <taxon>Bacteria</taxon>
        <taxon>Bacillati</taxon>
        <taxon>Bacillota</taxon>
        <taxon>Clostridia</taxon>
        <taxon>Eubacteriales</taxon>
        <taxon>Clostridiaceae</taxon>
        <taxon>Clostridium</taxon>
    </lineage>
</organism>
<gene>
    <name evidence="6" type="ORF">EXM69_18155</name>
</gene>
<dbReference type="GO" id="GO:0008233">
    <property type="term" value="F:peptidase activity"/>
    <property type="evidence" value="ECO:0007669"/>
    <property type="project" value="UniProtKB-KW"/>
</dbReference>
<dbReference type="InterPro" id="IPR006433">
    <property type="entry name" value="Prohead_protease"/>
</dbReference>
<dbReference type="AlphaFoldDB" id="A0A846I2B6"/>
<evidence type="ECO:0000313" key="6">
    <source>
        <dbReference type="EMBL" id="NEZ93813.1"/>
    </source>
</evidence>
<evidence type="ECO:0000313" key="7">
    <source>
        <dbReference type="Proteomes" id="UP000473887"/>
    </source>
</evidence>
<feature type="coiled-coil region" evidence="4">
    <location>
        <begin position="168"/>
        <end position="195"/>
    </location>
</feature>
<dbReference type="InterPro" id="IPR054613">
    <property type="entry name" value="Peptidase_S78_dom"/>
</dbReference>
<evidence type="ECO:0000256" key="4">
    <source>
        <dbReference type="SAM" id="Coils"/>
    </source>
</evidence>
<dbReference type="GO" id="GO:0006508">
    <property type="term" value="P:proteolysis"/>
    <property type="evidence" value="ECO:0007669"/>
    <property type="project" value="UniProtKB-KW"/>
</dbReference>
<evidence type="ECO:0000256" key="1">
    <source>
        <dbReference type="ARBA" id="ARBA00022612"/>
    </source>
</evidence>
<dbReference type="RefSeq" id="WP_100067710.1">
    <property type="nucleotide sequence ID" value="NZ_LFON01000054.1"/>
</dbReference>
<evidence type="ECO:0000256" key="2">
    <source>
        <dbReference type="ARBA" id="ARBA00022670"/>
    </source>
</evidence>
<sequence>MEIRSDHVIIEGYINAVERDSRPMPSPKGKFVEQVRAGVWKNAISKNDNITFLLNHNNNKKLGTSKENLKLREDNIGLYAETRVYDPEVVQKAKENKLVGWSFGFKKIKDSWGKTDDGIDRRYLDEIELREVSILDDSRIPAYYGTSVETRENEEITTELRSFEDIVIEKIEEDTSKNEDEKRELELKLLNLELEL</sequence>
<keyword evidence="2 6" id="KW-0645">Protease</keyword>